<organism evidence="2">
    <name type="scientific">Anguilla anguilla</name>
    <name type="common">European freshwater eel</name>
    <name type="synonym">Muraena anguilla</name>
    <dbReference type="NCBI Taxonomy" id="7936"/>
    <lineage>
        <taxon>Eukaryota</taxon>
        <taxon>Metazoa</taxon>
        <taxon>Chordata</taxon>
        <taxon>Craniata</taxon>
        <taxon>Vertebrata</taxon>
        <taxon>Euteleostomi</taxon>
        <taxon>Actinopterygii</taxon>
        <taxon>Neopterygii</taxon>
        <taxon>Teleostei</taxon>
        <taxon>Anguilliformes</taxon>
        <taxon>Anguillidae</taxon>
        <taxon>Anguilla</taxon>
    </lineage>
</organism>
<accession>A0A0E9SDB4</accession>
<dbReference type="EMBL" id="GBXM01069321">
    <property type="protein sequence ID" value="JAH39256.1"/>
    <property type="molecule type" value="Transcribed_RNA"/>
</dbReference>
<protein>
    <submittedName>
        <fullName evidence="2">Uncharacterized protein</fullName>
    </submittedName>
</protein>
<dbReference type="AlphaFoldDB" id="A0A0E9SDB4"/>
<feature type="transmembrane region" description="Helical" evidence="1">
    <location>
        <begin position="12"/>
        <end position="30"/>
    </location>
</feature>
<name>A0A0E9SDB4_ANGAN</name>
<keyword evidence="1" id="KW-0472">Membrane</keyword>
<keyword evidence="1" id="KW-0812">Transmembrane</keyword>
<keyword evidence="1" id="KW-1133">Transmembrane helix</keyword>
<reference evidence="2" key="1">
    <citation type="submission" date="2014-11" db="EMBL/GenBank/DDBJ databases">
        <authorList>
            <person name="Amaro Gonzalez C."/>
        </authorList>
    </citation>
    <scope>NUCLEOTIDE SEQUENCE</scope>
</reference>
<reference evidence="2" key="2">
    <citation type="journal article" date="2015" name="Fish Shellfish Immunol.">
        <title>Early steps in the European eel (Anguilla anguilla)-Vibrio vulnificus interaction in the gills: Role of the RtxA13 toxin.</title>
        <authorList>
            <person name="Callol A."/>
            <person name="Pajuelo D."/>
            <person name="Ebbesson L."/>
            <person name="Teles M."/>
            <person name="MacKenzie S."/>
            <person name="Amaro C."/>
        </authorList>
    </citation>
    <scope>NUCLEOTIDE SEQUENCE</scope>
</reference>
<proteinExistence type="predicted"/>
<evidence type="ECO:0000313" key="2">
    <source>
        <dbReference type="EMBL" id="JAH39256.1"/>
    </source>
</evidence>
<evidence type="ECO:0000256" key="1">
    <source>
        <dbReference type="SAM" id="Phobius"/>
    </source>
</evidence>
<sequence length="60" mass="7000">MHISIKSSNWCFNSLQFVYSTVVIIVAKLVKSLQHYHKLIRRAFILSKMFRMLQKNSGSA</sequence>